<dbReference type="InterPro" id="IPR026472">
    <property type="entry name" value="E3_CR1-alpha-1"/>
</dbReference>
<dbReference type="Proteomes" id="UP000151311">
    <property type="component" value="Segment"/>
</dbReference>
<keyword evidence="1" id="KW-1133">Transmembrane helix</keyword>
<protein>
    <submittedName>
        <fullName evidence="2">CR1-alpha</fullName>
    </submittedName>
</protein>
<dbReference type="NCBIfam" id="TIGR04241">
    <property type="entry name" value="adenoE3CR1rpt"/>
    <property type="match status" value="1"/>
</dbReference>
<reference evidence="2 3" key="1">
    <citation type="journal article" date="2013" name="J. Virol.">
        <title>Homologous recombination in e3 genes of human adenovirus species d.</title>
        <authorList>
            <person name="Singh G."/>
            <person name="Robinson C.M."/>
            <person name="Dehghan S."/>
            <person name="Jones M.S."/>
            <person name="Dyer D.W."/>
            <person name="Seto D."/>
            <person name="Chodosh J."/>
        </authorList>
    </citation>
    <scope>NUCLEOTIDE SEQUENCE [LARGE SCALE GENOMIC DNA]</scope>
</reference>
<evidence type="ECO:0000313" key="2">
    <source>
        <dbReference type="EMBL" id="AFK92703.1"/>
    </source>
</evidence>
<dbReference type="EMBL" id="JN226761">
    <property type="protein sequence ID" value="AFK92703.1"/>
    <property type="molecule type" value="Genomic_DNA"/>
</dbReference>
<proteinExistence type="predicted"/>
<gene>
    <name evidence="2" type="primary">E3</name>
</gene>
<organism evidence="2 3">
    <name type="scientific">Human adenovirus 42</name>
    <dbReference type="NCBI Taxonomy" id="46937"/>
    <lineage>
        <taxon>Viruses</taxon>
        <taxon>Varidnaviria</taxon>
        <taxon>Bamfordvirae</taxon>
        <taxon>Preplasmiviricota</taxon>
        <taxon>Polisuviricotina</taxon>
        <taxon>Pharingeaviricetes</taxon>
        <taxon>Rowavirales</taxon>
        <taxon>Adenoviridae</taxon>
        <taxon>Mastadenovirus</taxon>
        <taxon>Mastadenovirus dominans</taxon>
        <taxon>Human mastadenovirus D</taxon>
    </lineage>
</organism>
<evidence type="ECO:0000256" key="1">
    <source>
        <dbReference type="SAM" id="Phobius"/>
    </source>
</evidence>
<name>M0QVE6_9ADEN</name>
<feature type="transmembrane region" description="Helical" evidence="1">
    <location>
        <begin position="158"/>
        <end position="178"/>
    </location>
</feature>
<sequence length="218" mass="23758">MRIFVVLCVLSLIKAKLLQYSGIPCRRTRNETFNLTNQTEVKLNCRPGDKYILWLFENTSFAVSNACANDGIEIPNNLTSGLTYTTRKTKLVLYNPFVEGTYHCQSGPCFHTFTLVNVNDSSTAAPETSNLLSDTNTPKTGGELWVPSLTEGGKHIEAVGYLILGVVLGGCCITFLAGSKSKSLFAGSYIVGRNHEGALADYPFPGWGCIVMPRTATM</sequence>
<accession>M0QVE6</accession>
<keyword evidence="1" id="KW-0812">Transmembrane</keyword>
<evidence type="ECO:0000313" key="3">
    <source>
        <dbReference type="Proteomes" id="UP000151311"/>
    </source>
</evidence>
<keyword evidence="1" id="KW-0472">Membrane</keyword>